<dbReference type="AlphaFoldDB" id="A0A0M2NPN2"/>
<protein>
    <submittedName>
        <fullName evidence="2">Uncharacterized protein</fullName>
    </submittedName>
</protein>
<comment type="caution">
    <text evidence="2">The sequence shown here is derived from an EMBL/GenBank/DDBJ whole genome shotgun (WGS) entry which is preliminary data.</text>
</comment>
<reference evidence="2 3" key="1">
    <citation type="submission" date="2015-04" db="EMBL/GenBank/DDBJ databases">
        <title>Draft genome sequence of bacteremic isolate Catabacter hongkongensis type strain HKU16T.</title>
        <authorList>
            <person name="Lau S.K."/>
            <person name="Teng J.L."/>
            <person name="Huang Y."/>
            <person name="Curreem S.O."/>
            <person name="Tsui S.K."/>
            <person name="Woo P.C."/>
        </authorList>
    </citation>
    <scope>NUCLEOTIDE SEQUENCE [LARGE SCALE GENOMIC DNA]</scope>
    <source>
        <strain evidence="2 3">HKU16</strain>
    </source>
</reference>
<dbReference type="Proteomes" id="UP000034076">
    <property type="component" value="Unassembled WGS sequence"/>
</dbReference>
<evidence type="ECO:0000313" key="3">
    <source>
        <dbReference type="Proteomes" id="UP000034076"/>
    </source>
</evidence>
<dbReference type="RefSeq" id="WP_160295558.1">
    <property type="nucleotide sequence ID" value="NZ_LAYJ01000022.1"/>
</dbReference>
<keyword evidence="3" id="KW-1185">Reference proteome</keyword>
<evidence type="ECO:0000313" key="2">
    <source>
        <dbReference type="EMBL" id="KKI52362.1"/>
    </source>
</evidence>
<feature type="region of interest" description="Disordered" evidence="1">
    <location>
        <begin position="20"/>
        <end position="54"/>
    </location>
</feature>
<evidence type="ECO:0000256" key="1">
    <source>
        <dbReference type="SAM" id="MobiDB-lite"/>
    </source>
</evidence>
<proteinExistence type="predicted"/>
<accession>A0A0M2NPN2</accession>
<gene>
    <name evidence="2" type="ORF">CHK_0132</name>
</gene>
<dbReference type="STRING" id="270498.CHK_0132"/>
<name>A0A0M2NPN2_9FIRM</name>
<organism evidence="2 3">
    <name type="scientific">Christensenella hongkongensis</name>
    <dbReference type="NCBI Taxonomy" id="270498"/>
    <lineage>
        <taxon>Bacteria</taxon>
        <taxon>Bacillati</taxon>
        <taxon>Bacillota</taxon>
        <taxon>Clostridia</taxon>
        <taxon>Christensenellales</taxon>
        <taxon>Christensenellaceae</taxon>
        <taxon>Christensenella</taxon>
    </lineage>
</organism>
<sequence>MGIIANQMLIDLIQALRQKHKWKKQAKQNGKAQNGGDKEHSSLESADFSNREDN</sequence>
<dbReference type="EMBL" id="LAYJ01000022">
    <property type="protein sequence ID" value="KKI52362.1"/>
    <property type="molecule type" value="Genomic_DNA"/>
</dbReference>